<evidence type="ECO:0000313" key="1">
    <source>
        <dbReference type="EMBL" id="MBB3103697.1"/>
    </source>
</evidence>
<organism evidence="1 2">
    <name type="scientific">Azomonas macrocytogenes</name>
    <name type="common">Azotobacter macrocytogenes</name>
    <dbReference type="NCBI Taxonomy" id="69962"/>
    <lineage>
        <taxon>Bacteria</taxon>
        <taxon>Pseudomonadati</taxon>
        <taxon>Pseudomonadota</taxon>
        <taxon>Gammaproteobacteria</taxon>
        <taxon>Pseudomonadales</taxon>
        <taxon>Pseudomonadaceae</taxon>
        <taxon>Azomonas</taxon>
    </lineage>
</organism>
<dbReference type="EMBL" id="JACHXI010000009">
    <property type="protein sequence ID" value="MBB3103697.1"/>
    <property type="molecule type" value="Genomic_DNA"/>
</dbReference>
<sequence>MKIEVKKLKSKEIPQAWRAAWLVCWVVELDGCTVAGPFASQALAQAVADGRRPGR</sequence>
<protein>
    <submittedName>
        <fullName evidence="1">Uncharacterized protein</fullName>
    </submittedName>
</protein>
<comment type="caution">
    <text evidence="1">The sequence shown here is derived from an EMBL/GenBank/DDBJ whole genome shotgun (WGS) entry which is preliminary data.</text>
</comment>
<name>A0A839T2B6_AZOMA</name>
<dbReference type="RefSeq" id="WP_183166619.1">
    <property type="nucleotide sequence ID" value="NZ_JACHXI010000009.1"/>
</dbReference>
<evidence type="ECO:0000313" key="2">
    <source>
        <dbReference type="Proteomes" id="UP000549250"/>
    </source>
</evidence>
<dbReference type="AlphaFoldDB" id="A0A839T2B6"/>
<keyword evidence="2" id="KW-1185">Reference proteome</keyword>
<accession>A0A839T2B6</accession>
<dbReference type="Proteomes" id="UP000549250">
    <property type="component" value="Unassembled WGS sequence"/>
</dbReference>
<gene>
    <name evidence="1" type="ORF">FHR87_002094</name>
</gene>
<proteinExistence type="predicted"/>
<reference evidence="1 2" key="1">
    <citation type="submission" date="2020-08" db="EMBL/GenBank/DDBJ databases">
        <title>Genomic Encyclopedia of Type Strains, Phase III (KMG-III): the genomes of soil and plant-associated and newly described type strains.</title>
        <authorList>
            <person name="Whitman W."/>
        </authorList>
    </citation>
    <scope>NUCLEOTIDE SEQUENCE [LARGE SCALE GENOMIC DNA]</scope>
    <source>
        <strain evidence="1 2">CECT 4462</strain>
    </source>
</reference>